<evidence type="ECO:0000256" key="3">
    <source>
        <dbReference type="ARBA" id="ARBA00013368"/>
    </source>
</evidence>
<keyword evidence="4" id="KW-0175">Coiled coil</keyword>
<comment type="subunit">
    <text evidence="2">Heterodimer of SbcC and SbcD.</text>
</comment>
<reference evidence="5 6" key="1">
    <citation type="submission" date="2015-10" db="EMBL/GenBank/DDBJ databases">
        <title>Resequencing of Lactobacillus plantarum WJL strain genome.</title>
        <authorList>
            <person name="Martino M.E."/>
        </authorList>
    </citation>
    <scope>NUCLEOTIDE SEQUENCE [LARGE SCALE GENOMIC DNA]</scope>
    <source>
        <strain evidence="5 6">WJL</strain>
    </source>
</reference>
<dbReference type="SUPFAM" id="SSF52540">
    <property type="entry name" value="P-loop containing nucleoside triphosphate hydrolases"/>
    <property type="match status" value="2"/>
</dbReference>
<comment type="similarity">
    <text evidence="1">Belongs to the SMC family. SbcC subfamily.</text>
</comment>
<sequence length="652" mass="73410">MKVIKLISISYHNFKGIQDFTFEPDGESIAISGQNATGKTTLFDGFTWLLFGKNSDDVKKFNPKPLNTDGTEQLGLDPEVDATLEIDGKPVRLHRKLAEKWIKPRGQADKQRKPDVTELTIDDVPQKVKDFTAYIDSIINEDSFKMLTNPFAFNSLKWQDRRELLLSLITDVSDDEVIEATGKADELKELLSNHTASDMKAIIAAQRRKLKTEMDGLPNRIDEATRAIPAESTVSSAKLKLQLTEYKNKLTEAQQAVAMAATGDNNADARNQKAQLQSSYNDLQMAYMQGNQLELSGLMEDINTTQKQLNDKRNVLSSAKTSLQQAKTALEVATTKHDELVKKWSVISELKFDEDQLTCPTCGQALQADKQEEVRQHFNVEKSNQLESVTAEGKQSAKNINLANNEIQSQTQAVESAQAEFDQVQNRLDSLNNDYNQTKASHTPFEETAKAKKLQSEIDAQQRLIDTNSGDNSKAKQVAQDRANRIQDDIDRINVEIANADQVKQQQERVKQLHAREDELKDVFMTLDQHSYLLDQYTRTRVTMLEKRINKLFKLVNFKLFEIQKNGEINEICEAMVDGVPFSTDLNNAARINAGLDIINTLSEHYQVVAPIFVDNAESVNQIADTEAQQIALVVSRDKTLTIEKLTEEEVA</sequence>
<evidence type="ECO:0000256" key="4">
    <source>
        <dbReference type="SAM" id="Coils"/>
    </source>
</evidence>
<dbReference type="RefSeq" id="WP_022638235.1">
    <property type="nucleotide sequence ID" value="NZ_AUTE01000014.1"/>
</dbReference>
<evidence type="ECO:0000313" key="5">
    <source>
        <dbReference type="EMBL" id="KPN44258.1"/>
    </source>
</evidence>
<dbReference type="InterPro" id="IPR027417">
    <property type="entry name" value="P-loop_NTPase"/>
</dbReference>
<dbReference type="Gene3D" id="3.40.50.300">
    <property type="entry name" value="P-loop containing nucleotide triphosphate hydrolases"/>
    <property type="match status" value="1"/>
</dbReference>
<dbReference type="Pfam" id="PF13555">
    <property type="entry name" value="AAA_29"/>
    <property type="match status" value="1"/>
</dbReference>
<dbReference type="PANTHER" id="PTHR32114">
    <property type="entry name" value="ABC TRANSPORTER ABCH.3"/>
    <property type="match status" value="1"/>
</dbReference>
<accession>A0A837PEG1</accession>
<organism evidence="5 6">
    <name type="scientific">Lactiplantibacillus plantarum WJL</name>
    <dbReference type="NCBI Taxonomy" id="1350466"/>
    <lineage>
        <taxon>Bacteria</taxon>
        <taxon>Bacillati</taxon>
        <taxon>Bacillota</taxon>
        <taxon>Bacilli</taxon>
        <taxon>Lactobacillales</taxon>
        <taxon>Lactobacillaceae</taxon>
        <taxon>Lactiplantibacillus</taxon>
    </lineage>
</organism>
<proteinExistence type="inferred from homology"/>
<dbReference type="PANTHER" id="PTHR32114:SF2">
    <property type="entry name" value="ABC TRANSPORTER ABCH.3"/>
    <property type="match status" value="1"/>
</dbReference>
<name>A0A837PEG1_LACPN</name>
<evidence type="ECO:0000256" key="2">
    <source>
        <dbReference type="ARBA" id="ARBA00011322"/>
    </source>
</evidence>
<feature type="coiled-coil region" evidence="4">
    <location>
        <begin position="400"/>
        <end position="441"/>
    </location>
</feature>
<evidence type="ECO:0000256" key="1">
    <source>
        <dbReference type="ARBA" id="ARBA00006930"/>
    </source>
</evidence>
<feature type="coiled-coil region" evidence="4">
    <location>
        <begin position="476"/>
        <end position="523"/>
    </location>
</feature>
<protein>
    <recommendedName>
        <fullName evidence="3">Nuclease SbcCD subunit C</fullName>
    </recommendedName>
</protein>
<dbReference type="Proteomes" id="UP000050511">
    <property type="component" value="Unassembled WGS sequence"/>
</dbReference>
<gene>
    <name evidence="5" type="ORF">WJL_1335</name>
</gene>
<evidence type="ECO:0000313" key="6">
    <source>
        <dbReference type="Proteomes" id="UP000050511"/>
    </source>
</evidence>
<dbReference type="EMBL" id="LKLZ01000003">
    <property type="protein sequence ID" value="KPN44258.1"/>
    <property type="molecule type" value="Genomic_DNA"/>
</dbReference>
<dbReference type="AlphaFoldDB" id="A0A837PEG1"/>
<comment type="caution">
    <text evidence="5">The sequence shown here is derived from an EMBL/GenBank/DDBJ whole genome shotgun (WGS) entry which is preliminary data.</text>
</comment>
<feature type="coiled-coil region" evidence="4">
    <location>
        <begin position="236"/>
        <end position="286"/>
    </location>
</feature>